<feature type="region of interest" description="Disordered" evidence="1">
    <location>
        <begin position="16"/>
        <end position="35"/>
    </location>
</feature>
<organism evidence="3 4">
    <name type="scientific">Molorchus minor</name>
    <dbReference type="NCBI Taxonomy" id="1323400"/>
    <lineage>
        <taxon>Eukaryota</taxon>
        <taxon>Metazoa</taxon>
        <taxon>Ecdysozoa</taxon>
        <taxon>Arthropoda</taxon>
        <taxon>Hexapoda</taxon>
        <taxon>Insecta</taxon>
        <taxon>Pterygota</taxon>
        <taxon>Neoptera</taxon>
        <taxon>Endopterygota</taxon>
        <taxon>Coleoptera</taxon>
        <taxon>Polyphaga</taxon>
        <taxon>Cucujiformia</taxon>
        <taxon>Chrysomeloidea</taxon>
        <taxon>Cerambycidae</taxon>
        <taxon>Lamiinae</taxon>
        <taxon>Monochamini</taxon>
        <taxon>Molorchus</taxon>
    </lineage>
</organism>
<reference evidence="3" key="1">
    <citation type="journal article" date="2023" name="Insect Mol. Biol.">
        <title>Genome sequencing provides insights into the evolution of gene families encoding plant cell wall-degrading enzymes in longhorned beetles.</title>
        <authorList>
            <person name="Shin N.R."/>
            <person name="Okamura Y."/>
            <person name="Kirsch R."/>
            <person name="Pauchet Y."/>
        </authorList>
    </citation>
    <scope>NUCLEOTIDE SEQUENCE</scope>
    <source>
        <strain evidence="3">MMC_N1</strain>
    </source>
</reference>
<feature type="transmembrane region" description="Helical" evidence="2">
    <location>
        <begin position="434"/>
        <end position="459"/>
    </location>
</feature>
<evidence type="ECO:0000313" key="4">
    <source>
        <dbReference type="Proteomes" id="UP001162164"/>
    </source>
</evidence>
<evidence type="ECO:0000256" key="2">
    <source>
        <dbReference type="SAM" id="Phobius"/>
    </source>
</evidence>
<gene>
    <name evidence="3" type="ORF">NQ317_014635</name>
</gene>
<evidence type="ECO:0000256" key="1">
    <source>
        <dbReference type="SAM" id="MobiDB-lite"/>
    </source>
</evidence>
<feature type="transmembrane region" description="Helical" evidence="2">
    <location>
        <begin position="471"/>
        <end position="496"/>
    </location>
</feature>
<feature type="transmembrane region" description="Helical" evidence="2">
    <location>
        <begin position="373"/>
        <end position="395"/>
    </location>
</feature>
<dbReference type="Proteomes" id="UP001162164">
    <property type="component" value="Unassembled WGS sequence"/>
</dbReference>
<name>A0ABQ9JQI9_9CUCU</name>
<evidence type="ECO:0008006" key="5">
    <source>
        <dbReference type="Google" id="ProtNLM"/>
    </source>
</evidence>
<comment type="caution">
    <text evidence="3">The sequence shown here is derived from an EMBL/GenBank/DDBJ whole genome shotgun (WGS) entry which is preliminary data.</text>
</comment>
<feature type="region of interest" description="Disordered" evidence="1">
    <location>
        <begin position="101"/>
        <end position="149"/>
    </location>
</feature>
<keyword evidence="4" id="KW-1185">Reference proteome</keyword>
<proteinExistence type="predicted"/>
<keyword evidence="2" id="KW-0472">Membrane</keyword>
<dbReference type="EMBL" id="JAPWTJ010000283">
    <property type="protein sequence ID" value="KAJ8980141.1"/>
    <property type="molecule type" value="Genomic_DNA"/>
</dbReference>
<feature type="transmembrane region" description="Helical" evidence="2">
    <location>
        <begin position="401"/>
        <end position="422"/>
    </location>
</feature>
<protein>
    <recommendedName>
        <fullName evidence="5">Sanpodo</fullName>
    </recommendedName>
</protein>
<accession>A0ABQ9JQI9</accession>
<evidence type="ECO:0000313" key="3">
    <source>
        <dbReference type="EMBL" id="KAJ8980141.1"/>
    </source>
</evidence>
<keyword evidence="2" id="KW-1133">Transmembrane helix</keyword>
<keyword evidence="2" id="KW-0812">Transmembrane</keyword>
<sequence length="514" mass="57708">MATTPKYYSNPAFCQQSEFTNGQRPPQAISPQGSVRYSPVGAQTIHRVLDTSACEGRENPALDEDCVEEQEFYEEVLVDDKGFITDKKFVIVAQNNEGKKYIQAPQSERGKEGSRYGVPQNEERPGSRYSVPQQITYEPTKSSETSSKNQRYEYIPMQIQDKCITPRQSPIKKQQEEMRANVHTVHRYAVIPEKETETVTDNGRYALVPVEVLKSIVGPQTTNQNKNRYEYIQDQARQTKDRYEYIQTSPQKPLQATNRYEYIQHSPQQRISNPIATQKLYEILSTPPKELSTEDPFSAVWKKVPQKAQQKLNYALGIRPLASASQEKRHTAIVTPMSCSSPLQQSVYSETTYSKSESWMNLSMSKPPVQATLTLAALVMLACGGVTCGVCFYMISRLGRLYYLDFGIVSGFTSLVLGLLGFRSRHIKWLPNRNYVSGYLVLSFFSLLTCAGLLVLLSMQPMPGTPLADMTSGAVCAISALTVLLATSGFVSSYCCKYLPPDNRVQHSVEGFTV</sequence>
<feature type="compositionally biased region" description="Polar residues" evidence="1">
    <location>
        <begin position="130"/>
        <end position="149"/>
    </location>
</feature>